<reference evidence="1 2" key="1">
    <citation type="journal article" date="2022" name="Nat. Genet.">
        <title>Improved pea reference genome and pan-genome highlight genomic features and evolutionary characteristics.</title>
        <authorList>
            <person name="Yang T."/>
            <person name="Liu R."/>
            <person name="Luo Y."/>
            <person name="Hu S."/>
            <person name="Wang D."/>
            <person name="Wang C."/>
            <person name="Pandey M.K."/>
            <person name="Ge S."/>
            <person name="Xu Q."/>
            <person name="Li N."/>
            <person name="Li G."/>
            <person name="Huang Y."/>
            <person name="Saxena R.K."/>
            <person name="Ji Y."/>
            <person name="Li M."/>
            <person name="Yan X."/>
            <person name="He Y."/>
            <person name="Liu Y."/>
            <person name="Wang X."/>
            <person name="Xiang C."/>
            <person name="Varshney R.K."/>
            <person name="Ding H."/>
            <person name="Gao S."/>
            <person name="Zong X."/>
        </authorList>
    </citation>
    <scope>NUCLEOTIDE SEQUENCE [LARGE SCALE GENOMIC DNA]</scope>
    <source>
        <strain evidence="1 2">cv. Zhongwan 6</strain>
    </source>
</reference>
<keyword evidence="2" id="KW-1185">Reference proteome</keyword>
<comment type="caution">
    <text evidence="1">The sequence shown here is derived from an EMBL/GenBank/DDBJ whole genome shotgun (WGS) entry which is preliminary data.</text>
</comment>
<name>A0A9D5GYW5_PEA</name>
<gene>
    <name evidence="1" type="ORF">KIW84_014222</name>
</gene>
<dbReference type="Proteomes" id="UP001058974">
    <property type="component" value="Chromosome 1"/>
</dbReference>
<organism evidence="1 2">
    <name type="scientific">Pisum sativum</name>
    <name type="common">Garden pea</name>
    <name type="synonym">Lathyrus oleraceus</name>
    <dbReference type="NCBI Taxonomy" id="3888"/>
    <lineage>
        <taxon>Eukaryota</taxon>
        <taxon>Viridiplantae</taxon>
        <taxon>Streptophyta</taxon>
        <taxon>Embryophyta</taxon>
        <taxon>Tracheophyta</taxon>
        <taxon>Spermatophyta</taxon>
        <taxon>Magnoliopsida</taxon>
        <taxon>eudicotyledons</taxon>
        <taxon>Gunneridae</taxon>
        <taxon>Pentapetalae</taxon>
        <taxon>rosids</taxon>
        <taxon>fabids</taxon>
        <taxon>Fabales</taxon>
        <taxon>Fabaceae</taxon>
        <taxon>Papilionoideae</taxon>
        <taxon>50 kb inversion clade</taxon>
        <taxon>NPAAA clade</taxon>
        <taxon>Hologalegina</taxon>
        <taxon>IRL clade</taxon>
        <taxon>Fabeae</taxon>
        <taxon>Lathyrus</taxon>
    </lineage>
</organism>
<dbReference type="AlphaFoldDB" id="A0A9D5GYW5"/>
<protein>
    <submittedName>
        <fullName evidence="1">Uncharacterized protein</fullName>
    </submittedName>
</protein>
<accession>A0A9D5GYW5</accession>
<proteinExistence type="predicted"/>
<evidence type="ECO:0000313" key="1">
    <source>
        <dbReference type="EMBL" id="KAI5446296.1"/>
    </source>
</evidence>
<dbReference type="Gramene" id="Psat01G0422200-T1">
    <property type="protein sequence ID" value="KAI5446296.1"/>
    <property type="gene ID" value="KIW84_014222"/>
</dbReference>
<dbReference type="EMBL" id="JAMSHJ010000001">
    <property type="protein sequence ID" value="KAI5446296.1"/>
    <property type="molecule type" value="Genomic_DNA"/>
</dbReference>
<sequence>MGDDVMAFLHKEKFLVGTYNKLQPHNYDKTLYQEEDLGSSSSKMEETDVGRLVACIEEEVVHQNDST</sequence>
<evidence type="ECO:0000313" key="2">
    <source>
        <dbReference type="Proteomes" id="UP001058974"/>
    </source>
</evidence>